<keyword evidence="1" id="KW-0812">Transmembrane</keyword>
<evidence type="ECO:0000256" key="1">
    <source>
        <dbReference type="SAM" id="Phobius"/>
    </source>
</evidence>
<dbReference type="STRING" id="537006.PRABACTJOHN_00546"/>
<dbReference type="HOGENOM" id="CLU_3314046_0_0_10"/>
<feature type="transmembrane region" description="Helical" evidence="1">
    <location>
        <begin position="15"/>
        <end position="32"/>
    </location>
</feature>
<protein>
    <submittedName>
        <fullName evidence="2">Uncharacterized protein</fullName>
    </submittedName>
</protein>
<gene>
    <name evidence="2" type="ORF">PRABACTJOHN_00546</name>
</gene>
<sequence>MSFTFYAMENVENGIAYFGTFTLNFTFIVPYLKKFYILL</sequence>
<keyword evidence="1" id="KW-0472">Membrane</keyword>
<accession>B7B6A2</accession>
<organism evidence="2 3">
    <name type="scientific">Parabacteroides johnsonii DSM 18315</name>
    <dbReference type="NCBI Taxonomy" id="537006"/>
    <lineage>
        <taxon>Bacteria</taxon>
        <taxon>Pseudomonadati</taxon>
        <taxon>Bacteroidota</taxon>
        <taxon>Bacteroidia</taxon>
        <taxon>Bacteroidales</taxon>
        <taxon>Tannerellaceae</taxon>
        <taxon>Parabacteroides</taxon>
    </lineage>
</organism>
<comment type="caution">
    <text evidence="2">The sequence shown here is derived from an EMBL/GenBank/DDBJ whole genome shotgun (WGS) entry which is preliminary data.</text>
</comment>
<reference evidence="2 3" key="2">
    <citation type="submission" date="2008-10" db="EMBL/GenBank/DDBJ databases">
        <authorList>
            <person name="Fulton L."/>
            <person name="Clifton S."/>
            <person name="Fulton B."/>
            <person name="Xu J."/>
            <person name="Minx P."/>
            <person name="Pepin K.H."/>
            <person name="Johnson M."/>
            <person name="Bhonagiri V."/>
            <person name="Nash W.E."/>
            <person name="Mardis E.R."/>
            <person name="Wilson R.K."/>
        </authorList>
    </citation>
    <scope>NUCLEOTIDE SEQUENCE [LARGE SCALE GENOMIC DNA]</scope>
    <source>
        <strain evidence="2 3">DSM 18315</strain>
    </source>
</reference>
<keyword evidence="1" id="KW-1133">Transmembrane helix</keyword>
<reference evidence="2 3" key="1">
    <citation type="submission" date="2008-10" db="EMBL/GenBank/DDBJ databases">
        <title>Draft genome sequence of Parabacteroides johnsonii (DSM 18315).</title>
        <authorList>
            <person name="Sudarsanam P."/>
            <person name="Ley R."/>
            <person name="Guruge J."/>
            <person name="Turnbaugh P.J."/>
            <person name="Mahowald M."/>
            <person name="Liep D."/>
            <person name="Gordon J."/>
        </authorList>
    </citation>
    <scope>NUCLEOTIDE SEQUENCE [LARGE SCALE GENOMIC DNA]</scope>
    <source>
        <strain evidence="2 3">DSM 18315</strain>
    </source>
</reference>
<name>B7B6A2_9BACT</name>
<evidence type="ECO:0000313" key="3">
    <source>
        <dbReference type="Proteomes" id="UP000005510"/>
    </source>
</evidence>
<dbReference type="EMBL" id="ABYH01000040">
    <property type="protein sequence ID" value="EEC98061.1"/>
    <property type="molecule type" value="Genomic_DNA"/>
</dbReference>
<dbReference type="Proteomes" id="UP000005510">
    <property type="component" value="Unassembled WGS sequence"/>
</dbReference>
<dbReference type="AlphaFoldDB" id="B7B6A2"/>
<evidence type="ECO:0000313" key="2">
    <source>
        <dbReference type="EMBL" id="EEC98061.1"/>
    </source>
</evidence>
<proteinExistence type="predicted"/>